<keyword evidence="3" id="KW-1185">Reference proteome</keyword>
<sequence>MNKTENKSNFFNKIIIFIILILSWYTLYNGINLSFKNNSDNGRKLKGLGLLTRQNNFFVNIALLLYYIKSFRNSKYFSYFIFNCLINCFFIFFVTLFQDDKKYLCEHKLLPVIFCFYFCFIEHNLIYLNYMSIGFVYISVYIFFSILIYFFNKSLFAYLKEFNLFSKKLRYFNHVQIIFYFFLFFLYISIIWFLIIYCIFHSNKKYNLKKSLII</sequence>
<proteinExistence type="predicted"/>
<gene>
    <name evidence="2" type="ORF">LFWB_6360</name>
</gene>
<keyword evidence="1" id="KW-0472">Membrane</keyword>
<feature type="transmembrane region" description="Helical" evidence="1">
    <location>
        <begin position="109"/>
        <end position="128"/>
    </location>
</feature>
<feature type="transmembrane region" description="Helical" evidence="1">
    <location>
        <begin position="48"/>
        <end position="68"/>
    </location>
</feature>
<dbReference type="AlphaFoldDB" id="A0A975IMI3"/>
<feature type="transmembrane region" description="Helical" evidence="1">
    <location>
        <begin position="177"/>
        <end position="200"/>
    </location>
</feature>
<accession>A0A975IMI3</accession>
<evidence type="ECO:0000256" key="1">
    <source>
        <dbReference type="SAM" id="Phobius"/>
    </source>
</evidence>
<reference evidence="2" key="1">
    <citation type="submission" date="2020-06" db="EMBL/GenBank/DDBJ databases">
        <title>Complete genome sequence of Candidatus Phytoplasma luffae NCHU2019.</title>
        <authorList>
            <person name="Cho S.-T."/>
            <person name="Tan C.-M."/>
            <person name="Li J.-R."/>
            <person name="Chien Y.-Y."/>
            <person name="Chiu Y.-C."/>
            <person name="Yang J.-Y."/>
            <person name="Kuo C.-H."/>
        </authorList>
    </citation>
    <scope>NUCLEOTIDE SEQUENCE</scope>
    <source>
        <strain evidence="2">NCHU2019</strain>
    </source>
</reference>
<dbReference type="KEGG" id="pluf:LFWB_6360"/>
<keyword evidence="1" id="KW-1133">Transmembrane helix</keyword>
<feature type="transmembrane region" description="Helical" evidence="1">
    <location>
        <begin position="10"/>
        <end position="28"/>
    </location>
</feature>
<dbReference type="EMBL" id="CP054393">
    <property type="protein sequence ID" value="QTX03199.1"/>
    <property type="molecule type" value="Genomic_DNA"/>
</dbReference>
<protein>
    <submittedName>
        <fullName evidence="2">Uncharacterized protein</fullName>
    </submittedName>
</protein>
<name>A0A975IMI3_LOWBP</name>
<dbReference type="Proteomes" id="UP000672038">
    <property type="component" value="Chromosome"/>
</dbReference>
<evidence type="ECO:0000313" key="3">
    <source>
        <dbReference type="Proteomes" id="UP000672038"/>
    </source>
</evidence>
<feature type="transmembrane region" description="Helical" evidence="1">
    <location>
        <begin position="80"/>
        <end position="97"/>
    </location>
</feature>
<organism evidence="2 3">
    <name type="scientific">Loofah witches'-broom phytoplasma</name>
    <dbReference type="NCBI Taxonomy" id="35773"/>
    <lineage>
        <taxon>Bacteria</taxon>
        <taxon>Bacillati</taxon>
        <taxon>Mycoplasmatota</taxon>
        <taxon>Mollicutes</taxon>
        <taxon>Acholeplasmatales</taxon>
        <taxon>Acholeplasmataceae</taxon>
        <taxon>Candidatus Phytoplasma</taxon>
        <taxon>16SrVIII (Loofah witches'-broom group)</taxon>
    </lineage>
</organism>
<feature type="transmembrane region" description="Helical" evidence="1">
    <location>
        <begin position="135"/>
        <end position="157"/>
    </location>
</feature>
<evidence type="ECO:0000313" key="2">
    <source>
        <dbReference type="EMBL" id="QTX03199.1"/>
    </source>
</evidence>
<keyword evidence="1" id="KW-0812">Transmembrane</keyword>